<keyword evidence="2" id="KW-1185">Reference proteome</keyword>
<reference evidence="1 2" key="1">
    <citation type="submission" date="2019-09" db="EMBL/GenBank/DDBJ databases">
        <title>Genome sequence and assembly of Adhaeribacter sp.</title>
        <authorList>
            <person name="Chhetri G."/>
        </authorList>
    </citation>
    <scope>NUCLEOTIDE SEQUENCE [LARGE SCALE GENOMIC DNA]</scope>
    <source>
        <strain evidence="1 2">DK36</strain>
    </source>
</reference>
<evidence type="ECO:0000313" key="2">
    <source>
        <dbReference type="Proteomes" id="UP000323426"/>
    </source>
</evidence>
<evidence type="ECO:0000313" key="1">
    <source>
        <dbReference type="EMBL" id="KAA5543936.1"/>
    </source>
</evidence>
<name>A0A5M6DBS0_9BACT</name>
<sequence length="70" mass="8164">MWNKGKRRFYKTRQEIGYEIIKTAPAEKLVEISNYLLCAGIGETGETVDFTLESNIFELVTQILFLSWLF</sequence>
<dbReference type="Proteomes" id="UP000323426">
    <property type="component" value="Unassembled WGS sequence"/>
</dbReference>
<protein>
    <submittedName>
        <fullName evidence="1">Uncharacterized protein</fullName>
    </submittedName>
</protein>
<comment type="caution">
    <text evidence="1">The sequence shown here is derived from an EMBL/GenBank/DDBJ whole genome shotgun (WGS) entry which is preliminary data.</text>
</comment>
<organism evidence="1 2">
    <name type="scientific">Adhaeribacter rhizoryzae</name>
    <dbReference type="NCBI Taxonomy" id="2607907"/>
    <lineage>
        <taxon>Bacteria</taxon>
        <taxon>Pseudomonadati</taxon>
        <taxon>Bacteroidota</taxon>
        <taxon>Cytophagia</taxon>
        <taxon>Cytophagales</taxon>
        <taxon>Hymenobacteraceae</taxon>
        <taxon>Adhaeribacter</taxon>
    </lineage>
</organism>
<proteinExistence type="predicted"/>
<accession>A0A5M6DBS0</accession>
<dbReference type="AlphaFoldDB" id="A0A5M6DBS0"/>
<dbReference type="RefSeq" id="WP_150089431.1">
    <property type="nucleotide sequence ID" value="NZ_VWSF01000012.1"/>
</dbReference>
<gene>
    <name evidence="1" type="ORF">F0145_15240</name>
</gene>
<dbReference type="EMBL" id="VWSF01000012">
    <property type="protein sequence ID" value="KAA5543936.1"/>
    <property type="molecule type" value="Genomic_DNA"/>
</dbReference>